<protein>
    <recommendedName>
        <fullName evidence="4">SWIM-type domain-containing protein</fullName>
    </recommendedName>
</protein>
<reference evidence="2 3" key="1">
    <citation type="submission" date="2021-01" db="EMBL/GenBank/DDBJ databases">
        <title>Whole genome shotgun sequence of Actinoplanes palleronii NBRC 14916.</title>
        <authorList>
            <person name="Komaki H."/>
            <person name="Tamura T."/>
        </authorList>
    </citation>
    <scope>NUCLEOTIDE SEQUENCE [LARGE SCALE GENOMIC DNA]</scope>
    <source>
        <strain evidence="2 3">NBRC 14916</strain>
    </source>
</reference>
<name>A0ABQ4B6F4_9ACTN</name>
<gene>
    <name evidence="2" type="ORF">Apa02nite_021340</name>
</gene>
<dbReference type="Proteomes" id="UP000624709">
    <property type="component" value="Unassembled WGS sequence"/>
</dbReference>
<evidence type="ECO:0000256" key="1">
    <source>
        <dbReference type="SAM" id="MobiDB-lite"/>
    </source>
</evidence>
<accession>A0ABQ4B6F4</accession>
<feature type="compositionally biased region" description="Low complexity" evidence="1">
    <location>
        <begin position="417"/>
        <end position="427"/>
    </location>
</feature>
<sequence length="674" mass="69634">MSLPPVDPAVTAEAVAALPARLRKRLDEAVTQARGWPVETAGDRVTVRPDDQVYVVLTVPVTDPADAVCSCLLAPRCLHRTAVLSAAPIRAGGDESPAPTDDPAADSGPARAGTAPPDQPQPGASPTGDPGVSATQADAPGVSATQADVPGVSAVQADAAHGLWVVAATILANGIAGAGAVAQADLLRAVHQARATGLHGPAAAAIRVVEHLRAGRREEPAFRLADLADDLRELLAACHRLAAGDGTVAGVARRDYEPVGDLRLYGLFCEPIRAATGHAGAVTYLADPTGRLWVVSDVKPSDRPATGSATRASVDLGEVRLSHHALSRAGLRAINAHASTVGRLSHGRARQAVAAPGAGWFDPPLDALWQTGLAAQVDRWLAGTALPAHARPAAHDLAFLDGTILGTDRRGLLLTLDHPDAAQPDPAARSDQTDKGQTSTREPLTIVVSAPHEDPSLPYVTNLRVLGIHAIGRRIRLVGRFTGPRQVDGLAFAARWLRTGEPGHGSPAHGSDSAHGGSSGHGGDTGHVDLGAIPLTRADVAETVRARGNFLSPGATFHTVAGRPVLDPTPSPAPAAPPLHLLRHQVERVASAGRSALLSGVDADARRLADAHLGTASTVLAELGAAGVRRTRDVFGRLDPHDADRLARAWLTAAVYEQAATRATTRQAWTADLC</sequence>
<dbReference type="RefSeq" id="WP_203824880.1">
    <property type="nucleotide sequence ID" value="NZ_BAAATY010000004.1"/>
</dbReference>
<feature type="compositionally biased region" description="Low complexity" evidence="1">
    <location>
        <begin position="504"/>
        <end position="516"/>
    </location>
</feature>
<evidence type="ECO:0008006" key="4">
    <source>
        <dbReference type="Google" id="ProtNLM"/>
    </source>
</evidence>
<dbReference type="EMBL" id="BOMS01000026">
    <property type="protein sequence ID" value="GIE66026.1"/>
    <property type="molecule type" value="Genomic_DNA"/>
</dbReference>
<evidence type="ECO:0000313" key="3">
    <source>
        <dbReference type="Proteomes" id="UP000624709"/>
    </source>
</evidence>
<comment type="caution">
    <text evidence="2">The sequence shown here is derived from an EMBL/GenBank/DDBJ whole genome shotgun (WGS) entry which is preliminary data.</text>
</comment>
<organism evidence="2 3">
    <name type="scientific">Actinoplanes palleronii</name>
    <dbReference type="NCBI Taxonomy" id="113570"/>
    <lineage>
        <taxon>Bacteria</taxon>
        <taxon>Bacillati</taxon>
        <taxon>Actinomycetota</taxon>
        <taxon>Actinomycetes</taxon>
        <taxon>Micromonosporales</taxon>
        <taxon>Micromonosporaceae</taxon>
        <taxon>Actinoplanes</taxon>
    </lineage>
</organism>
<keyword evidence="3" id="KW-1185">Reference proteome</keyword>
<feature type="region of interest" description="Disordered" evidence="1">
    <location>
        <begin position="501"/>
        <end position="530"/>
    </location>
</feature>
<evidence type="ECO:0000313" key="2">
    <source>
        <dbReference type="EMBL" id="GIE66026.1"/>
    </source>
</evidence>
<proteinExistence type="predicted"/>
<feature type="region of interest" description="Disordered" evidence="1">
    <location>
        <begin position="417"/>
        <end position="443"/>
    </location>
</feature>
<feature type="region of interest" description="Disordered" evidence="1">
    <location>
        <begin position="89"/>
        <end position="145"/>
    </location>
</feature>